<evidence type="ECO:0000313" key="3">
    <source>
        <dbReference type="EMBL" id="GAA4684127.1"/>
    </source>
</evidence>
<dbReference type="EMBL" id="BAABLM010000010">
    <property type="protein sequence ID" value="GAA4684127.1"/>
    <property type="molecule type" value="Genomic_DNA"/>
</dbReference>
<reference evidence="4" key="1">
    <citation type="journal article" date="2019" name="Int. J. Syst. Evol. Microbiol.">
        <title>The Global Catalogue of Microorganisms (GCM) 10K type strain sequencing project: providing services to taxonomists for standard genome sequencing and annotation.</title>
        <authorList>
            <consortium name="The Broad Institute Genomics Platform"/>
            <consortium name="The Broad Institute Genome Sequencing Center for Infectious Disease"/>
            <person name="Wu L."/>
            <person name="Ma J."/>
        </authorList>
    </citation>
    <scope>NUCLEOTIDE SEQUENCE [LARGE SCALE GENOMIC DNA]</scope>
    <source>
        <strain evidence="4">JCM 18956</strain>
    </source>
</reference>
<dbReference type="InterPro" id="IPR048576">
    <property type="entry name" value="Rv2175c_wHTH"/>
</dbReference>
<accession>A0ABP8W8P7</accession>
<name>A0ABP8W8P7_9MICO</name>
<feature type="domain" description="Rv2175c C-terminal" evidence="1">
    <location>
        <begin position="64"/>
        <end position="117"/>
    </location>
</feature>
<dbReference type="GO" id="GO:0003677">
    <property type="term" value="F:DNA binding"/>
    <property type="evidence" value="ECO:0007669"/>
    <property type="project" value="UniProtKB-KW"/>
</dbReference>
<proteinExistence type="predicted"/>
<evidence type="ECO:0000259" key="1">
    <source>
        <dbReference type="Pfam" id="PF18367"/>
    </source>
</evidence>
<evidence type="ECO:0000259" key="2">
    <source>
        <dbReference type="Pfam" id="PF21531"/>
    </source>
</evidence>
<dbReference type="InterPro" id="IPR041098">
    <property type="entry name" value="Rv2175c_C"/>
</dbReference>
<comment type="caution">
    <text evidence="3">The sequence shown here is derived from an EMBL/GenBank/DDBJ whole genome shotgun (WGS) entry which is preliminary data.</text>
</comment>
<dbReference type="Pfam" id="PF18367">
    <property type="entry name" value="Rv2175c_C"/>
    <property type="match status" value="1"/>
</dbReference>
<evidence type="ECO:0000313" key="4">
    <source>
        <dbReference type="Proteomes" id="UP001501295"/>
    </source>
</evidence>
<dbReference type="Proteomes" id="UP001501295">
    <property type="component" value="Unassembled WGS sequence"/>
</dbReference>
<organism evidence="3 4">
    <name type="scientific">Frondihabitans cladoniiphilus</name>
    <dbReference type="NCBI Taxonomy" id="715785"/>
    <lineage>
        <taxon>Bacteria</taxon>
        <taxon>Bacillati</taxon>
        <taxon>Actinomycetota</taxon>
        <taxon>Actinomycetes</taxon>
        <taxon>Micrococcales</taxon>
        <taxon>Microbacteriaceae</taxon>
        <taxon>Frondihabitans</taxon>
    </lineage>
</organism>
<keyword evidence="4" id="KW-1185">Reference proteome</keyword>
<gene>
    <name evidence="3" type="ORF">GCM10025780_32500</name>
</gene>
<feature type="domain" description="DNA-binding protein Rv2175c wHTH" evidence="2">
    <location>
        <begin position="12"/>
        <end position="57"/>
    </location>
</feature>
<dbReference type="Pfam" id="PF21531">
    <property type="entry name" value="Rv2175c_wHTH"/>
    <property type="match status" value="1"/>
</dbReference>
<sequence>MTDISTRPWFDSITWLTLPAAAEQLGTTASRVRRLLEENVLLATRVDDVRKIPAVFLVGNEPMHELRGTITVLHDNHFTDDEAIDWLLSDEESLGTSPIQALLAGRKAEVRRVAQSLL</sequence>
<protein>
    <submittedName>
        <fullName evidence="3">Rv2175c family DNA-binding protein</fullName>
    </submittedName>
</protein>
<keyword evidence="3" id="KW-0238">DNA-binding</keyword>